<proteinExistence type="predicted"/>
<evidence type="ECO:0000313" key="1">
    <source>
        <dbReference type="EMBL" id="QIM15825.1"/>
    </source>
</evidence>
<protein>
    <submittedName>
        <fullName evidence="1">Uncharacterized protein</fullName>
    </submittedName>
</protein>
<reference evidence="1 2" key="1">
    <citation type="submission" date="2020-03" db="EMBL/GenBank/DDBJ databases">
        <title>Leucobacter sp. nov., isolated from beetles.</title>
        <authorList>
            <person name="Hyun D.-W."/>
            <person name="Bae J.-W."/>
        </authorList>
    </citation>
    <scope>NUCLEOTIDE SEQUENCE [LARGE SCALE GENOMIC DNA]</scope>
    <source>
        <strain evidence="1 2">HDW9B</strain>
    </source>
</reference>
<sequence>MGEFFDGNVDEESLAPNQWGNRGPTLVDIAARLRLLSQDADVVWVRVGLHPDVELDEPDGDVAAEAILITTTAPAADLEDRINVTWLCSDGIFESDDSSLLDYCEVPEISGNERIVFLLWD</sequence>
<evidence type="ECO:0000313" key="2">
    <source>
        <dbReference type="Proteomes" id="UP000501387"/>
    </source>
</evidence>
<accession>A0A6G8FHI5</accession>
<dbReference type="EMBL" id="CP049934">
    <property type="protein sequence ID" value="QIM15825.1"/>
    <property type="molecule type" value="Genomic_DNA"/>
</dbReference>
<dbReference type="RefSeq" id="WP_166322282.1">
    <property type="nucleotide sequence ID" value="NZ_CP049934.1"/>
</dbReference>
<dbReference type="AlphaFoldDB" id="A0A6G8FHI5"/>
<keyword evidence="2" id="KW-1185">Reference proteome</keyword>
<name>A0A6G8FHI5_9MICO</name>
<gene>
    <name evidence="1" type="ORF">G7067_04405</name>
</gene>
<organism evidence="1 2">
    <name type="scientific">Leucobacter insecticola</name>
    <dbReference type="NCBI Taxonomy" id="2714934"/>
    <lineage>
        <taxon>Bacteria</taxon>
        <taxon>Bacillati</taxon>
        <taxon>Actinomycetota</taxon>
        <taxon>Actinomycetes</taxon>
        <taxon>Micrococcales</taxon>
        <taxon>Microbacteriaceae</taxon>
        <taxon>Leucobacter</taxon>
    </lineage>
</organism>
<dbReference type="KEGG" id="lins:G7067_04405"/>
<dbReference type="Proteomes" id="UP000501387">
    <property type="component" value="Chromosome"/>
</dbReference>